<organism evidence="2 3">
    <name type="scientific">Candidatus Gottesmanbacteria bacterium RIFCSPLOWO2_02_FULL_38_8</name>
    <dbReference type="NCBI Taxonomy" id="1798397"/>
    <lineage>
        <taxon>Bacteria</taxon>
        <taxon>Candidatus Gottesmaniibacteriota</taxon>
    </lineage>
</organism>
<dbReference type="PANTHER" id="PTHR24104">
    <property type="entry name" value="E3 UBIQUITIN-PROTEIN LIGASE NHLRC1-RELATED"/>
    <property type="match status" value="1"/>
</dbReference>
<dbReference type="InterPro" id="IPR011042">
    <property type="entry name" value="6-blade_b-propeller_TolB-like"/>
</dbReference>
<dbReference type="Gene3D" id="2.40.10.500">
    <property type="match status" value="1"/>
</dbReference>
<feature type="non-terminal residue" evidence="2">
    <location>
        <position position="433"/>
    </location>
</feature>
<name>A0A1F6B7A7_9BACT</name>
<feature type="non-terminal residue" evidence="2">
    <location>
        <position position="1"/>
    </location>
</feature>
<dbReference type="AlphaFoldDB" id="A0A1F6B7A7"/>
<proteinExistence type="predicted"/>
<sequence>HLGGVHIDDRGTIYVVDSGNNRILGFKNYVGPDQDADLVIGQASLTEKGAANGDNTRDATPSASSLALLQYPWVITPMESARFPQLATDSELNLYVPDLNNNRILKYIDPVYSDNIADEVWGQSDFTSDKSTCGSGGEIINASTLCLEFSADDNRLWQANILAAGVDIDNSGNLWVTDSGNNRVLRFPPGAKTADLVLGQSDFSSYETAHGWDRPLNRMFKPNAVRVKSTSGEVYVNEGEFVGQNRILVFSPPFYNGQPASRVIGLAQFQDEQPPDTTNWERIDADGVYKWVNLPSGLNYSRGLSFDKSGLGDIWVNDGLNNRVVLFGIDGKIIEFIGQPSSDTRQCDGITGVGYIQYDGRFGNICDNFGEIGIDGAGNLYISKLYYPRDISRFSLPLNRNNQGLPVSDRALLHDPTGLIWNQVSGKTLFNNF</sequence>
<dbReference type="Proteomes" id="UP000179209">
    <property type="component" value="Unassembled WGS sequence"/>
</dbReference>
<comment type="caution">
    <text evidence="2">The sequence shown here is derived from an EMBL/GenBank/DDBJ whole genome shotgun (WGS) entry which is preliminary data.</text>
</comment>
<dbReference type="InterPro" id="IPR001258">
    <property type="entry name" value="NHL_repeat"/>
</dbReference>
<reference evidence="2 3" key="1">
    <citation type="journal article" date="2016" name="Nat. Commun.">
        <title>Thousands of microbial genomes shed light on interconnected biogeochemical processes in an aquifer system.</title>
        <authorList>
            <person name="Anantharaman K."/>
            <person name="Brown C.T."/>
            <person name="Hug L.A."/>
            <person name="Sharon I."/>
            <person name="Castelle C.J."/>
            <person name="Probst A.J."/>
            <person name="Thomas B.C."/>
            <person name="Singh A."/>
            <person name="Wilkins M.J."/>
            <person name="Karaoz U."/>
            <person name="Brodie E.L."/>
            <person name="Williams K.H."/>
            <person name="Hubbard S.S."/>
            <person name="Banfield J.F."/>
        </authorList>
    </citation>
    <scope>NUCLEOTIDE SEQUENCE [LARGE SCALE GENOMIC DNA]</scope>
</reference>
<accession>A0A1F6B7A7</accession>
<gene>
    <name evidence="2" type="ORF">A3I51_03705</name>
</gene>
<dbReference type="SUPFAM" id="SSF101898">
    <property type="entry name" value="NHL repeat"/>
    <property type="match status" value="1"/>
</dbReference>
<evidence type="ECO:0000313" key="3">
    <source>
        <dbReference type="Proteomes" id="UP000179209"/>
    </source>
</evidence>
<evidence type="ECO:0000313" key="2">
    <source>
        <dbReference type="EMBL" id="OGG32407.1"/>
    </source>
</evidence>
<evidence type="ECO:0000256" key="1">
    <source>
        <dbReference type="ARBA" id="ARBA00022737"/>
    </source>
</evidence>
<dbReference type="Gene3D" id="2.120.10.30">
    <property type="entry name" value="TolB, C-terminal domain"/>
    <property type="match status" value="1"/>
</dbReference>
<dbReference type="EMBL" id="MFKA01000009">
    <property type="protein sequence ID" value="OGG32407.1"/>
    <property type="molecule type" value="Genomic_DNA"/>
</dbReference>
<protein>
    <recommendedName>
        <fullName evidence="4">SMP-30/Gluconolactonase/LRE-like region domain-containing protein</fullName>
    </recommendedName>
</protein>
<dbReference type="PANTHER" id="PTHR24104:SF25">
    <property type="entry name" value="PROTEIN LIN-41"/>
    <property type="match status" value="1"/>
</dbReference>
<evidence type="ECO:0008006" key="4">
    <source>
        <dbReference type="Google" id="ProtNLM"/>
    </source>
</evidence>
<keyword evidence="1" id="KW-0677">Repeat</keyword>
<dbReference type="Pfam" id="PF01436">
    <property type="entry name" value="NHL"/>
    <property type="match status" value="1"/>
</dbReference>
<dbReference type="GO" id="GO:0008270">
    <property type="term" value="F:zinc ion binding"/>
    <property type="evidence" value="ECO:0007669"/>
    <property type="project" value="UniProtKB-KW"/>
</dbReference>
<dbReference type="InterPro" id="IPR050952">
    <property type="entry name" value="TRIM-NHL_E3_ligases"/>
</dbReference>